<dbReference type="EMBL" id="SMKA01000166">
    <property type="protein sequence ID" value="TDC23349.1"/>
    <property type="molecule type" value="Genomic_DNA"/>
</dbReference>
<dbReference type="RefSeq" id="WP_132411925.1">
    <property type="nucleotide sequence ID" value="NZ_SMKA01000166.1"/>
</dbReference>
<gene>
    <name evidence="13" type="ORF">E1261_28630</name>
</gene>
<dbReference type="OrthoDB" id="7870694at2"/>
<keyword evidence="4" id="KW-0479">Metal-binding</keyword>
<evidence type="ECO:0000256" key="10">
    <source>
        <dbReference type="RuleBase" id="RU003983"/>
    </source>
</evidence>
<dbReference type="AlphaFoldDB" id="A0A4R4PMT7"/>
<keyword evidence="14" id="KW-1185">Reference proteome</keyword>
<comment type="cofactor">
    <cofactor evidence="10">
        <name>Zn(2+)</name>
        <dbReference type="ChEBI" id="CHEBI:29105"/>
    </cofactor>
    <text evidence="10">Binds 1 zinc ion per subunit.</text>
</comment>
<dbReference type="Gene3D" id="3.30.2010.10">
    <property type="entry name" value="Metalloproteases ('zincins'), catalytic domain"/>
    <property type="match status" value="1"/>
</dbReference>
<reference evidence="13 14" key="1">
    <citation type="submission" date="2019-03" db="EMBL/GenBank/DDBJ databases">
        <title>Draft genome sequences of novel Actinobacteria.</title>
        <authorList>
            <person name="Sahin N."/>
            <person name="Ay H."/>
            <person name="Saygin H."/>
        </authorList>
    </citation>
    <scope>NUCLEOTIDE SEQUENCE [LARGE SCALE GENOMIC DNA]</scope>
    <source>
        <strain evidence="13 14">JCM 30547</strain>
    </source>
</reference>
<dbReference type="GO" id="GO:0004222">
    <property type="term" value="F:metalloendopeptidase activity"/>
    <property type="evidence" value="ECO:0007669"/>
    <property type="project" value="InterPro"/>
</dbReference>
<keyword evidence="1" id="KW-1003">Cell membrane</keyword>
<dbReference type="InterPro" id="IPR001915">
    <property type="entry name" value="Peptidase_M48"/>
</dbReference>
<keyword evidence="6 10" id="KW-0862">Zinc</keyword>
<evidence type="ECO:0000256" key="5">
    <source>
        <dbReference type="ARBA" id="ARBA00022801"/>
    </source>
</evidence>
<evidence type="ECO:0000256" key="7">
    <source>
        <dbReference type="ARBA" id="ARBA00022989"/>
    </source>
</evidence>
<comment type="similarity">
    <text evidence="10">Belongs to the peptidase M48 family.</text>
</comment>
<evidence type="ECO:0000256" key="2">
    <source>
        <dbReference type="ARBA" id="ARBA00022670"/>
    </source>
</evidence>
<evidence type="ECO:0000256" key="4">
    <source>
        <dbReference type="ARBA" id="ARBA00022723"/>
    </source>
</evidence>
<keyword evidence="2 10" id="KW-0645">Protease</keyword>
<evidence type="ECO:0000313" key="14">
    <source>
        <dbReference type="Proteomes" id="UP000295075"/>
    </source>
</evidence>
<feature type="transmembrane region" description="Helical" evidence="11">
    <location>
        <begin position="107"/>
        <end position="124"/>
    </location>
</feature>
<dbReference type="InterPro" id="IPR050083">
    <property type="entry name" value="HtpX_protease"/>
</dbReference>
<proteinExistence type="inferred from homology"/>
<keyword evidence="7 11" id="KW-1133">Transmembrane helix</keyword>
<feature type="domain" description="Peptidase M48" evidence="12">
    <location>
        <begin position="147"/>
        <end position="381"/>
    </location>
</feature>
<dbReference type="GO" id="GO:0006508">
    <property type="term" value="P:proteolysis"/>
    <property type="evidence" value="ECO:0007669"/>
    <property type="project" value="UniProtKB-KW"/>
</dbReference>
<dbReference type="GO" id="GO:0046872">
    <property type="term" value="F:metal ion binding"/>
    <property type="evidence" value="ECO:0007669"/>
    <property type="project" value="UniProtKB-KW"/>
</dbReference>
<evidence type="ECO:0000256" key="3">
    <source>
        <dbReference type="ARBA" id="ARBA00022692"/>
    </source>
</evidence>
<keyword evidence="9 11" id="KW-0472">Membrane</keyword>
<dbReference type="PANTHER" id="PTHR43221:SF2">
    <property type="entry name" value="PROTEASE HTPX HOMOLOG"/>
    <property type="match status" value="1"/>
</dbReference>
<sequence>MQSAQEITRCPECGHQIRVDRRYVTWCEKCDWNVDPTPLLDLTPAWRLRVEQRLVDSLYRELEQGAIQRTGWDAARIAANLLSVLILLLPLTAFLTGIALLVFYRPLWFSIILALLALTTAFVFRPRAAQLDDHQLLHREQAPALFAVLDEVAAAVGARPATAVAVTDEANIWYSQVGWRFRPVIGIGLPLWIGLHPQERVAILAHEFGHGRHGDARSGWLIGNAHSVLDGLHETFSESPLDEARREWGAEELSGGTLFSRMVNATVGAVVRGLSAVLNRLELRSGQRNEYLADRRAGEVAGSEAAAHALERTLLADTSYDAMLRALRFPGELAPLEAVRRAVTEVPAREIERRLRVSRVHGTRTDATHPPTHLRTKLLRTRPATSARVVLGTDQARAIDRELMEPAEQVLLEVKAEL</sequence>
<feature type="transmembrane region" description="Helical" evidence="11">
    <location>
        <begin position="77"/>
        <end position="101"/>
    </location>
</feature>
<evidence type="ECO:0000256" key="6">
    <source>
        <dbReference type="ARBA" id="ARBA00022833"/>
    </source>
</evidence>
<comment type="caution">
    <text evidence="13">The sequence shown here is derived from an EMBL/GenBank/DDBJ whole genome shotgun (WGS) entry which is preliminary data.</text>
</comment>
<evidence type="ECO:0000259" key="12">
    <source>
        <dbReference type="Pfam" id="PF01435"/>
    </source>
</evidence>
<evidence type="ECO:0000256" key="11">
    <source>
        <dbReference type="SAM" id="Phobius"/>
    </source>
</evidence>
<organism evidence="13 14">
    <name type="scientific">Kribbella albertanoniae</name>
    <dbReference type="NCBI Taxonomy" id="1266829"/>
    <lineage>
        <taxon>Bacteria</taxon>
        <taxon>Bacillati</taxon>
        <taxon>Actinomycetota</taxon>
        <taxon>Actinomycetes</taxon>
        <taxon>Propionibacteriales</taxon>
        <taxon>Kribbellaceae</taxon>
        <taxon>Kribbella</taxon>
    </lineage>
</organism>
<dbReference type="Pfam" id="PF01435">
    <property type="entry name" value="Peptidase_M48"/>
    <property type="match status" value="1"/>
</dbReference>
<keyword evidence="3 11" id="KW-0812">Transmembrane</keyword>
<keyword evidence="8 10" id="KW-0482">Metalloprotease</keyword>
<evidence type="ECO:0000313" key="13">
    <source>
        <dbReference type="EMBL" id="TDC23349.1"/>
    </source>
</evidence>
<dbReference type="Proteomes" id="UP000295075">
    <property type="component" value="Unassembled WGS sequence"/>
</dbReference>
<evidence type="ECO:0000256" key="8">
    <source>
        <dbReference type="ARBA" id="ARBA00023049"/>
    </source>
</evidence>
<keyword evidence="5 10" id="KW-0378">Hydrolase</keyword>
<name>A0A4R4PMT7_9ACTN</name>
<accession>A0A4R4PMT7</accession>
<dbReference type="CDD" id="cd07328">
    <property type="entry name" value="M48_Ste24p_like"/>
    <property type="match status" value="1"/>
</dbReference>
<evidence type="ECO:0000256" key="9">
    <source>
        <dbReference type="ARBA" id="ARBA00023136"/>
    </source>
</evidence>
<evidence type="ECO:0000256" key="1">
    <source>
        <dbReference type="ARBA" id="ARBA00022475"/>
    </source>
</evidence>
<protein>
    <recommendedName>
        <fullName evidence="12">Peptidase M48 domain-containing protein</fullName>
    </recommendedName>
</protein>
<dbReference type="PANTHER" id="PTHR43221">
    <property type="entry name" value="PROTEASE HTPX"/>
    <property type="match status" value="1"/>
</dbReference>